<gene>
    <name evidence="2" type="ORF">PV946_10475</name>
</gene>
<proteinExistence type="predicted"/>
<dbReference type="InterPro" id="IPR029501">
    <property type="entry name" value="EndoU_bac"/>
</dbReference>
<dbReference type="RefSeq" id="WP_237585681.1">
    <property type="nucleotide sequence ID" value="NZ_JARKHX010000003.1"/>
</dbReference>
<feature type="domain" description="Bacterial EndoU nuclease" evidence="1">
    <location>
        <begin position="2"/>
        <end position="42"/>
    </location>
</feature>
<dbReference type="Pfam" id="PF14436">
    <property type="entry name" value="EndoU_bacteria"/>
    <property type="match status" value="1"/>
</dbReference>
<dbReference type="AlphaFoldDB" id="A0AAP3YFH8"/>
<sequence length="45" mass="5214">MDEAYHTRKQVRSNKYRGITSTGIKIEMYLNSDGTIATAYPLYKK</sequence>
<organism evidence="2 3">
    <name type="scientific">Bacillus amyloliquefaciens</name>
    <name type="common">Bacillus velezensis</name>
    <dbReference type="NCBI Taxonomy" id="1390"/>
    <lineage>
        <taxon>Bacteria</taxon>
        <taxon>Bacillati</taxon>
        <taxon>Bacillota</taxon>
        <taxon>Bacilli</taxon>
        <taxon>Bacillales</taxon>
        <taxon>Bacillaceae</taxon>
        <taxon>Bacillus</taxon>
        <taxon>Bacillus amyloliquefaciens group</taxon>
    </lineage>
</organism>
<dbReference type="GO" id="GO:0004519">
    <property type="term" value="F:endonuclease activity"/>
    <property type="evidence" value="ECO:0007669"/>
    <property type="project" value="InterPro"/>
</dbReference>
<evidence type="ECO:0000313" key="2">
    <source>
        <dbReference type="EMBL" id="MDF4194196.1"/>
    </source>
</evidence>
<evidence type="ECO:0000259" key="1">
    <source>
        <dbReference type="Pfam" id="PF14436"/>
    </source>
</evidence>
<comment type="caution">
    <text evidence="2">The sequence shown here is derived from an EMBL/GenBank/DDBJ whole genome shotgun (WGS) entry which is preliminary data.</text>
</comment>
<protein>
    <submittedName>
        <fullName evidence="2">EndoU domain-containing protein</fullName>
    </submittedName>
</protein>
<dbReference type="Proteomes" id="UP001222377">
    <property type="component" value="Unassembled WGS sequence"/>
</dbReference>
<reference evidence="2" key="1">
    <citation type="submission" date="2023-02" db="EMBL/GenBank/DDBJ databases">
        <title>Draft Whole-Genome Sequences of Bacillus Strains of Potential Probiotic for Poultry.</title>
        <authorList>
            <person name="Ma L.M."/>
            <person name="Lopez-Guerra N."/>
            <person name="Zhang G."/>
        </authorList>
    </citation>
    <scope>NUCLEOTIDE SEQUENCE</scope>
    <source>
        <strain evidence="2">OSU1013-24</strain>
    </source>
</reference>
<dbReference type="EMBL" id="JARKHX010000003">
    <property type="protein sequence ID" value="MDF4194196.1"/>
    <property type="molecule type" value="Genomic_DNA"/>
</dbReference>
<evidence type="ECO:0000313" key="3">
    <source>
        <dbReference type="Proteomes" id="UP001222377"/>
    </source>
</evidence>
<accession>A0AAP3YFH8</accession>
<name>A0AAP3YFH8_BACAM</name>